<organism evidence="3 4">
    <name type="scientific">Aerosticca soli</name>
    <dbReference type="NCBI Taxonomy" id="2010829"/>
    <lineage>
        <taxon>Bacteria</taxon>
        <taxon>Pseudomonadati</taxon>
        <taxon>Pseudomonadota</taxon>
        <taxon>Gammaproteobacteria</taxon>
        <taxon>Lysobacterales</taxon>
        <taxon>Rhodanobacteraceae</taxon>
        <taxon>Aerosticca</taxon>
    </lineage>
</organism>
<proteinExistence type="predicted"/>
<dbReference type="Proteomes" id="UP000270530">
    <property type="component" value="Chromosome"/>
</dbReference>
<accession>A0A2Z6E332</accession>
<keyword evidence="2" id="KW-0732">Signal</keyword>
<evidence type="ECO:0008006" key="5">
    <source>
        <dbReference type="Google" id="ProtNLM"/>
    </source>
</evidence>
<protein>
    <recommendedName>
        <fullName evidence="5">PepSY domain-containing protein</fullName>
    </recommendedName>
</protein>
<evidence type="ECO:0000313" key="4">
    <source>
        <dbReference type="Proteomes" id="UP000270530"/>
    </source>
</evidence>
<evidence type="ECO:0000313" key="3">
    <source>
        <dbReference type="EMBL" id="BBD79475.1"/>
    </source>
</evidence>
<name>A0A2Z6E332_9GAMM</name>
<feature type="signal peptide" evidence="2">
    <location>
        <begin position="1"/>
        <end position="20"/>
    </location>
</feature>
<dbReference type="AlphaFoldDB" id="A0A2Z6E332"/>
<sequence length="95" mass="10009">MRKRLLILVLPALAGTAAHAARQELSLEQAVAHVQQESGGTILSADTQHRGRRVEYRIKVLTPDGHVRVLAVPADGSAESTKSPAGNGAGGKEKH</sequence>
<feature type="region of interest" description="Disordered" evidence="1">
    <location>
        <begin position="72"/>
        <end position="95"/>
    </location>
</feature>
<dbReference type="KEGG" id="rbd:ALSL_0809"/>
<evidence type="ECO:0000256" key="2">
    <source>
        <dbReference type="SAM" id="SignalP"/>
    </source>
</evidence>
<reference evidence="4" key="1">
    <citation type="submission" date="2018-04" db="EMBL/GenBank/DDBJ databases">
        <authorList>
            <person name="Watanabe M."/>
            <person name="Kojima H."/>
        </authorList>
    </citation>
    <scope>NUCLEOTIDE SEQUENCE [LARGE SCALE GENOMIC DNA]</scope>
    <source>
        <strain evidence="4">Dysh456</strain>
    </source>
</reference>
<dbReference type="EMBL" id="AP018560">
    <property type="protein sequence ID" value="BBD79475.1"/>
    <property type="molecule type" value="Genomic_DNA"/>
</dbReference>
<keyword evidence="4" id="KW-1185">Reference proteome</keyword>
<feature type="chain" id="PRO_5016415121" description="PepSY domain-containing protein" evidence="2">
    <location>
        <begin position="21"/>
        <end position="95"/>
    </location>
</feature>
<gene>
    <name evidence="3" type="ORF">ALSL_0809</name>
</gene>
<dbReference type="OrthoDB" id="5772157at2"/>
<reference evidence="4" key="2">
    <citation type="submission" date="2018-06" db="EMBL/GenBank/DDBJ databases">
        <title>Genome sequence of Rhodanobacteraceae bacterium strain Dysh456.</title>
        <authorList>
            <person name="Fukui M."/>
        </authorList>
    </citation>
    <scope>NUCLEOTIDE SEQUENCE [LARGE SCALE GENOMIC DNA]</scope>
    <source>
        <strain evidence="4">Dysh456</strain>
    </source>
</reference>
<dbReference type="RefSeq" id="WP_126536653.1">
    <property type="nucleotide sequence ID" value="NZ_AP018560.1"/>
</dbReference>
<evidence type="ECO:0000256" key="1">
    <source>
        <dbReference type="SAM" id="MobiDB-lite"/>
    </source>
</evidence>